<evidence type="ECO:0000313" key="4">
    <source>
        <dbReference type="Proteomes" id="UP000014155"/>
    </source>
</evidence>
<sequence>MNNKKQIIIRLSVVVIVCLSCLFRIIGIAILAAIPYLLIEKKINKKSFKDIGLSPRSFPGDLKKYWWLIILPVISGVTAVGLSKIIVPEFYQHVLERTQPMLLFDKVFLLIIQLMVLAFIEELVFRAFLQANISTVIKPAYAIAITSFFFSIGHYSSGAVFVVLYDLVFIFIDSLLYGMIFQKTKSVYSCAFSHFIANAVGVFILLIM</sequence>
<reference evidence="3 4" key="1">
    <citation type="journal article" date="2013" name="Genome Announc.">
        <title>Draft Genome Sequence of the Cellulolytic, Mesophilic, Anaerobic Bacterium Clostridium termitidis Strain CT1112 (DSM 5398).</title>
        <authorList>
            <person name="Lal S."/>
            <person name="Ramachandran U."/>
            <person name="Zhang X."/>
            <person name="Munir R."/>
            <person name="Sparling R."/>
            <person name="Levin D.B."/>
        </authorList>
    </citation>
    <scope>NUCLEOTIDE SEQUENCE [LARGE SCALE GENOMIC DNA]</scope>
    <source>
        <strain evidence="3 4">CT1112</strain>
    </source>
</reference>
<dbReference type="Proteomes" id="UP000014155">
    <property type="component" value="Unassembled WGS sequence"/>
</dbReference>
<keyword evidence="1" id="KW-0812">Transmembrane</keyword>
<dbReference type="EMBL" id="AORV01000030">
    <property type="protein sequence ID" value="EMS72184.1"/>
    <property type="molecule type" value="Genomic_DNA"/>
</dbReference>
<dbReference type="eggNOG" id="ENOG5033TTG">
    <property type="taxonomic scope" value="Bacteria"/>
</dbReference>
<dbReference type="InterPro" id="IPR003675">
    <property type="entry name" value="Rce1/LyrA-like_dom"/>
</dbReference>
<feature type="transmembrane region" description="Helical" evidence="1">
    <location>
        <begin position="159"/>
        <end position="180"/>
    </location>
</feature>
<dbReference type="PATRIC" id="fig|1195236.3.peg.2218"/>
<keyword evidence="1" id="KW-1133">Transmembrane helix</keyword>
<name>S0FSM7_RUMCE</name>
<dbReference type="GO" id="GO:0004175">
    <property type="term" value="F:endopeptidase activity"/>
    <property type="evidence" value="ECO:0007669"/>
    <property type="project" value="UniProtKB-ARBA"/>
</dbReference>
<dbReference type="STRING" id="1195236.CTER_1898"/>
<evidence type="ECO:0000313" key="3">
    <source>
        <dbReference type="EMBL" id="EMS72184.1"/>
    </source>
</evidence>
<feature type="transmembrane region" description="Helical" evidence="1">
    <location>
        <begin position="187"/>
        <end position="207"/>
    </location>
</feature>
<evidence type="ECO:0000259" key="2">
    <source>
        <dbReference type="Pfam" id="PF02517"/>
    </source>
</evidence>
<proteinExistence type="predicted"/>
<feature type="domain" description="CAAX prenyl protease 2/Lysostaphin resistance protein A-like" evidence="2">
    <location>
        <begin position="106"/>
        <end position="200"/>
    </location>
</feature>
<dbReference type="GO" id="GO:0080120">
    <property type="term" value="P:CAAX-box protein maturation"/>
    <property type="evidence" value="ECO:0007669"/>
    <property type="project" value="UniProtKB-ARBA"/>
</dbReference>
<feature type="transmembrane region" description="Helical" evidence="1">
    <location>
        <begin position="65"/>
        <end position="87"/>
    </location>
</feature>
<comment type="caution">
    <text evidence="3">The sequence shown here is derived from an EMBL/GenBank/DDBJ whole genome shotgun (WGS) entry which is preliminary data.</text>
</comment>
<dbReference type="Pfam" id="PF02517">
    <property type="entry name" value="Rce1-like"/>
    <property type="match status" value="1"/>
</dbReference>
<gene>
    <name evidence="3" type="ORF">CTER_1898</name>
</gene>
<keyword evidence="3" id="KW-0645">Protease</keyword>
<keyword evidence="4" id="KW-1185">Reference proteome</keyword>
<dbReference type="RefSeq" id="WP_004625439.1">
    <property type="nucleotide sequence ID" value="NZ_AORV01000030.1"/>
</dbReference>
<accession>S0FSM7</accession>
<dbReference type="AlphaFoldDB" id="S0FSM7"/>
<organism evidence="3 4">
    <name type="scientific">Ruminiclostridium cellobioparum subsp. termitidis CT1112</name>
    <dbReference type="NCBI Taxonomy" id="1195236"/>
    <lineage>
        <taxon>Bacteria</taxon>
        <taxon>Bacillati</taxon>
        <taxon>Bacillota</taxon>
        <taxon>Clostridia</taxon>
        <taxon>Eubacteriales</taxon>
        <taxon>Oscillospiraceae</taxon>
        <taxon>Ruminiclostridium</taxon>
    </lineage>
</organism>
<feature type="transmembrane region" description="Helical" evidence="1">
    <location>
        <begin position="107"/>
        <end position="129"/>
    </location>
</feature>
<protein>
    <submittedName>
        <fullName evidence="3">CAAX amino terminal protease family</fullName>
    </submittedName>
</protein>
<dbReference type="GO" id="GO:0006508">
    <property type="term" value="P:proteolysis"/>
    <property type="evidence" value="ECO:0007669"/>
    <property type="project" value="UniProtKB-KW"/>
</dbReference>
<feature type="transmembrane region" description="Helical" evidence="1">
    <location>
        <begin position="12"/>
        <end position="39"/>
    </location>
</feature>
<keyword evidence="1" id="KW-0472">Membrane</keyword>
<keyword evidence="3" id="KW-0378">Hydrolase</keyword>
<evidence type="ECO:0000256" key="1">
    <source>
        <dbReference type="SAM" id="Phobius"/>
    </source>
</evidence>